<proteinExistence type="predicted"/>
<reference evidence="1 3" key="1">
    <citation type="journal article" date="2014" name="BMC Genomics">
        <title>Genome sequence of Anopheles sinensis provides insight into genetics basis of mosquito competence for malaria parasites.</title>
        <authorList>
            <person name="Zhou D."/>
            <person name="Zhang D."/>
            <person name="Ding G."/>
            <person name="Shi L."/>
            <person name="Hou Q."/>
            <person name="Ye Y."/>
            <person name="Xu Y."/>
            <person name="Zhou H."/>
            <person name="Xiong C."/>
            <person name="Li S."/>
            <person name="Yu J."/>
            <person name="Hong S."/>
            <person name="Yu X."/>
            <person name="Zou P."/>
            <person name="Chen C."/>
            <person name="Chang X."/>
            <person name="Wang W."/>
            <person name="Lv Y."/>
            <person name="Sun Y."/>
            <person name="Ma L."/>
            <person name="Shen B."/>
            <person name="Zhu C."/>
        </authorList>
    </citation>
    <scope>NUCLEOTIDE SEQUENCE [LARGE SCALE GENOMIC DNA]</scope>
</reference>
<dbReference type="VEuPathDB" id="VectorBase:ASIC008828"/>
<organism evidence="1">
    <name type="scientific">Anopheles sinensis</name>
    <name type="common">Mosquito</name>
    <dbReference type="NCBI Taxonomy" id="74873"/>
    <lineage>
        <taxon>Eukaryota</taxon>
        <taxon>Metazoa</taxon>
        <taxon>Ecdysozoa</taxon>
        <taxon>Arthropoda</taxon>
        <taxon>Hexapoda</taxon>
        <taxon>Insecta</taxon>
        <taxon>Pterygota</taxon>
        <taxon>Neoptera</taxon>
        <taxon>Endopterygota</taxon>
        <taxon>Diptera</taxon>
        <taxon>Nematocera</taxon>
        <taxon>Culicoidea</taxon>
        <taxon>Culicidae</taxon>
        <taxon>Anophelinae</taxon>
        <taxon>Anopheles</taxon>
    </lineage>
</organism>
<dbReference type="EMBL" id="ATLV01016349">
    <property type="status" value="NOT_ANNOTATED_CDS"/>
    <property type="molecule type" value="Genomic_DNA"/>
</dbReference>
<dbReference type="AlphaFoldDB" id="A0A084VTE6"/>
<name>A0A084VTE6_ANOSI</name>
<gene>
    <name evidence="1" type="ORF">ZHAS_00008828</name>
</gene>
<sequence>MGTTFKHDSDPSDDGVARANLGGCEVEVKTKVQTSGRSVRSFSAAKRWKETLDGLIAELPAFRADLLVKQSG</sequence>
<keyword evidence="3" id="KW-1185">Reference proteome</keyword>
<evidence type="ECO:0000313" key="2">
    <source>
        <dbReference type="EnsemblMetazoa" id="ASIC008828-PA"/>
    </source>
</evidence>
<evidence type="ECO:0000313" key="1">
    <source>
        <dbReference type="EMBL" id="KFB41240.1"/>
    </source>
</evidence>
<protein>
    <submittedName>
        <fullName evidence="1 2">Diguanylate cyclase/phosphodiesterase</fullName>
    </submittedName>
</protein>
<reference evidence="2" key="2">
    <citation type="submission" date="2020-05" db="UniProtKB">
        <authorList>
            <consortium name="EnsemblMetazoa"/>
        </authorList>
    </citation>
    <scope>IDENTIFICATION</scope>
</reference>
<dbReference type="Proteomes" id="UP000030765">
    <property type="component" value="Unassembled WGS sequence"/>
</dbReference>
<evidence type="ECO:0000313" key="3">
    <source>
        <dbReference type="Proteomes" id="UP000030765"/>
    </source>
</evidence>
<dbReference type="EMBL" id="KE525079">
    <property type="protein sequence ID" value="KFB41240.1"/>
    <property type="molecule type" value="Genomic_DNA"/>
</dbReference>
<dbReference type="EnsemblMetazoa" id="ASIC008828-RA">
    <property type="protein sequence ID" value="ASIC008828-PA"/>
    <property type="gene ID" value="ASIC008828"/>
</dbReference>
<accession>A0A084VTE6</accession>